<feature type="domain" description="DUF6535" evidence="2">
    <location>
        <begin position="1"/>
        <end position="176"/>
    </location>
</feature>
<feature type="non-terminal residue" evidence="3">
    <location>
        <position position="1"/>
    </location>
</feature>
<dbReference type="InterPro" id="IPR045338">
    <property type="entry name" value="DUF6535"/>
</dbReference>
<feature type="transmembrane region" description="Helical" evidence="1">
    <location>
        <begin position="146"/>
        <end position="167"/>
    </location>
</feature>
<sequence length="238" mass="27145">WRHCHDLVQNYDETLCEAWKDEIDKLLVFAGLFSAAVTAFVVESYTWLQEDPTEASLRILTKISLQLQSNNIATELPYTTSNFIPQATNIRVNILWYLSLTLSLATVVTGILCMQWLREYRKYTGVFPDKATLSIRQMRFDGLHKWGVPKIISALPTLLQVAVILFFVGLVDFLWHINIMVALPVVICIGLILLFVLFTTLAPTVQASLPSSFVDIDYRIINQCPYKSPQSWLFILLS</sequence>
<dbReference type="Proteomes" id="UP000054279">
    <property type="component" value="Unassembled WGS sequence"/>
</dbReference>
<name>A0A0C9UT93_SPHS4</name>
<dbReference type="OrthoDB" id="3235960at2759"/>
<dbReference type="Pfam" id="PF20153">
    <property type="entry name" value="DUF6535"/>
    <property type="match status" value="1"/>
</dbReference>
<keyword evidence="1" id="KW-0812">Transmembrane</keyword>
<feature type="transmembrane region" description="Helical" evidence="1">
    <location>
        <begin position="173"/>
        <end position="198"/>
    </location>
</feature>
<proteinExistence type="predicted"/>
<accession>A0A0C9UT93</accession>
<evidence type="ECO:0000259" key="2">
    <source>
        <dbReference type="Pfam" id="PF20153"/>
    </source>
</evidence>
<dbReference type="HOGENOM" id="CLU_018688_1_1_1"/>
<keyword evidence="1" id="KW-1133">Transmembrane helix</keyword>
<keyword evidence="4" id="KW-1185">Reference proteome</keyword>
<evidence type="ECO:0000256" key="1">
    <source>
        <dbReference type="SAM" id="Phobius"/>
    </source>
</evidence>
<feature type="non-terminal residue" evidence="3">
    <location>
        <position position="238"/>
    </location>
</feature>
<reference evidence="3 4" key="1">
    <citation type="submission" date="2014-06" db="EMBL/GenBank/DDBJ databases">
        <title>Evolutionary Origins and Diversification of the Mycorrhizal Mutualists.</title>
        <authorList>
            <consortium name="DOE Joint Genome Institute"/>
            <consortium name="Mycorrhizal Genomics Consortium"/>
            <person name="Kohler A."/>
            <person name="Kuo A."/>
            <person name="Nagy L.G."/>
            <person name="Floudas D."/>
            <person name="Copeland A."/>
            <person name="Barry K.W."/>
            <person name="Cichocki N."/>
            <person name="Veneault-Fourrey C."/>
            <person name="LaButti K."/>
            <person name="Lindquist E.A."/>
            <person name="Lipzen A."/>
            <person name="Lundell T."/>
            <person name="Morin E."/>
            <person name="Murat C."/>
            <person name="Riley R."/>
            <person name="Ohm R."/>
            <person name="Sun H."/>
            <person name="Tunlid A."/>
            <person name="Henrissat B."/>
            <person name="Grigoriev I.V."/>
            <person name="Hibbett D.S."/>
            <person name="Martin F."/>
        </authorList>
    </citation>
    <scope>NUCLEOTIDE SEQUENCE [LARGE SCALE GENOMIC DNA]</scope>
    <source>
        <strain evidence="3 4">SS14</strain>
    </source>
</reference>
<organism evidence="3 4">
    <name type="scientific">Sphaerobolus stellatus (strain SS14)</name>
    <dbReference type="NCBI Taxonomy" id="990650"/>
    <lineage>
        <taxon>Eukaryota</taxon>
        <taxon>Fungi</taxon>
        <taxon>Dikarya</taxon>
        <taxon>Basidiomycota</taxon>
        <taxon>Agaricomycotina</taxon>
        <taxon>Agaricomycetes</taxon>
        <taxon>Phallomycetidae</taxon>
        <taxon>Geastrales</taxon>
        <taxon>Sphaerobolaceae</taxon>
        <taxon>Sphaerobolus</taxon>
    </lineage>
</organism>
<protein>
    <recommendedName>
        <fullName evidence="2">DUF6535 domain-containing protein</fullName>
    </recommendedName>
</protein>
<evidence type="ECO:0000313" key="3">
    <source>
        <dbReference type="EMBL" id="KIJ46063.1"/>
    </source>
</evidence>
<gene>
    <name evidence="3" type="ORF">M422DRAFT_136748</name>
</gene>
<evidence type="ECO:0000313" key="4">
    <source>
        <dbReference type="Proteomes" id="UP000054279"/>
    </source>
</evidence>
<dbReference type="AlphaFoldDB" id="A0A0C9UT93"/>
<feature type="transmembrane region" description="Helical" evidence="1">
    <location>
        <begin position="94"/>
        <end position="117"/>
    </location>
</feature>
<dbReference type="EMBL" id="KN837109">
    <property type="protein sequence ID" value="KIJ46063.1"/>
    <property type="molecule type" value="Genomic_DNA"/>
</dbReference>
<feature type="transmembrane region" description="Helical" evidence="1">
    <location>
        <begin position="26"/>
        <end position="48"/>
    </location>
</feature>
<keyword evidence="1" id="KW-0472">Membrane</keyword>